<dbReference type="SUPFAM" id="SSF109854">
    <property type="entry name" value="DinB/YfiT-like putative metalloenzymes"/>
    <property type="match status" value="1"/>
</dbReference>
<reference evidence="4" key="1">
    <citation type="journal article" date="2019" name="Int. J. Syst. Evol. Microbiol.">
        <title>The Global Catalogue of Microorganisms (GCM) 10K type strain sequencing project: providing services to taxonomists for standard genome sequencing and annotation.</title>
        <authorList>
            <consortium name="The Broad Institute Genomics Platform"/>
            <consortium name="The Broad Institute Genome Sequencing Center for Infectious Disease"/>
            <person name="Wu L."/>
            <person name="Ma J."/>
        </authorList>
    </citation>
    <scope>NUCLEOTIDE SEQUENCE [LARGE SCALE GENOMIC DNA]</scope>
    <source>
        <strain evidence="4">CCUG 51308</strain>
    </source>
</reference>
<keyword evidence="2" id="KW-0479">Metal-binding</keyword>
<comment type="caution">
    <text evidence="3">The sequence shown here is derived from an EMBL/GenBank/DDBJ whole genome shotgun (WGS) entry which is preliminary data.</text>
</comment>
<evidence type="ECO:0000313" key="4">
    <source>
        <dbReference type="Proteomes" id="UP001596492"/>
    </source>
</evidence>
<evidence type="ECO:0000256" key="2">
    <source>
        <dbReference type="ARBA" id="ARBA00022723"/>
    </source>
</evidence>
<accession>A0ABW2INK5</accession>
<sequence length="166" mass="19796">MNLTKNYQQMAKYNQWMTEKIYSRTSHLSDAQFKEDLGAFWKSIHSTMNHILWADIIWMTRFDLSLPYQPSDMGVDLYADRKMLENTHKEAILRLQEWTHTFNDDWLAGDLVWTRASNGQTYTKPRWLCITHIFNHQTHHRGQVTHMLKHFNIDIGDTDLPLMPTD</sequence>
<dbReference type="InterPro" id="IPR007837">
    <property type="entry name" value="DinB"/>
</dbReference>
<keyword evidence="4" id="KW-1185">Reference proteome</keyword>
<dbReference type="InterPro" id="IPR034660">
    <property type="entry name" value="DinB/YfiT-like"/>
</dbReference>
<protein>
    <submittedName>
        <fullName evidence="3">DinB family protein</fullName>
    </submittedName>
</protein>
<proteinExistence type="inferred from homology"/>
<dbReference type="Proteomes" id="UP001596492">
    <property type="component" value="Unassembled WGS sequence"/>
</dbReference>
<gene>
    <name evidence="3" type="ORF">ACFQS8_12800</name>
</gene>
<dbReference type="PANTHER" id="PTHR37302">
    <property type="entry name" value="SLR1116 PROTEIN"/>
    <property type="match status" value="1"/>
</dbReference>
<dbReference type="EMBL" id="JBHTBR010000005">
    <property type="protein sequence ID" value="MFC7292502.1"/>
    <property type="molecule type" value="Genomic_DNA"/>
</dbReference>
<dbReference type="PANTHER" id="PTHR37302:SF1">
    <property type="entry name" value="PROTEIN DINB"/>
    <property type="match status" value="1"/>
</dbReference>
<evidence type="ECO:0000256" key="1">
    <source>
        <dbReference type="ARBA" id="ARBA00008635"/>
    </source>
</evidence>
<dbReference type="RefSeq" id="WP_382167979.1">
    <property type="nucleotide sequence ID" value="NZ_JBHTBR010000005.1"/>
</dbReference>
<evidence type="ECO:0000313" key="3">
    <source>
        <dbReference type="EMBL" id="MFC7292502.1"/>
    </source>
</evidence>
<dbReference type="Gene3D" id="1.20.120.450">
    <property type="entry name" value="dinb family like domain"/>
    <property type="match status" value="1"/>
</dbReference>
<comment type="similarity">
    <text evidence="1">Belongs to the DinB family.</text>
</comment>
<organism evidence="3 4">
    <name type="scientific">Hirschia litorea</name>
    <dbReference type="NCBI Taxonomy" id="1199156"/>
    <lineage>
        <taxon>Bacteria</taxon>
        <taxon>Pseudomonadati</taxon>
        <taxon>Pseudomonadota</taxon>
        <taxon>Alphaproteobacteria</taxon>
        <taxon>Hyphomonadales</taxon>
        <taxon>Hyphomonadaceae</taxon>
        <taxon>Hirschia</taxon>
    </lineage>
</organism>
<dbReference type="Pfam" id="PF05163">
    <property type="entry name" value="DinB"/>
    <property type="match status" value="1"/>
</dbReference>
<name>A0ABW2INK5_9PROT</name>